<sequence>MAAEARKHYDLTSRERDYAAWRGPPRRSLVICTLPRSGSTLLGEAMYFAGGLGCPLEYLHAGFRPRFEEIWDVTGLEGLVEALWRNRTDPSGVLSVKLMWRDVVDVACELAPGRFGHLGQADPQTLSPESYRDLLALIGQLLPNPAFIHLYRRDRVRQAVSGVVAEQTGQWRSIPGAEMQRRADPVYDAEAISRQIAYADWSNAHWRNLLAHAGSSRALAYEDLVRDFSGTLVPLLRELGSSGEPPPPRMQRQADGHSEQFVLRYLMEQAKPA</sequence>
<accession>A0A844YW23</accession>
<comment type="caution">
    <text evidence="3">The sequence shown here is derived from an EMBL/GenBank/DDBJ whole genome shotgun (WGS) entry which is preliminary data.</text>
</comment>
<dbReference type="InterPro" id="IPR015124">
    <property type="entry name" value="Stf0"/>
</dbReference>
<feature type="domain" description="Sulphotransferase Stf0" evidence="2">
    <location>
        <begin position="29"/>
        <end position="265"/>
    </location>
</feature>
<protein>
    <recommendedName>
        <fullName evidence="2">Sulphotransferase Stf0 domain-containing protein</fullName>
    </recommendedName>
</protein>
<evidence type="ECO:0000313" key="3">
    <source>
        <dbReference type="EMBL" id="MXO71256.1"/>
    </source>
</evidence>
<proteinExistence type="predicted"/>
<gene>
    <name evidence="3" type="ORF">GRI99_06330</name>
</gene>
<feature type="active site" description="Proton acceptor" evidence="1">
    <location>
        <position position="57"/>
    </location>
</feature>
<dbReference type="AlphaFoldDB" id="A0A844YW23"/>
<organism evidence="3 4">
    <name type="scientific">Alteraurantiacibacter buctensis</name>
    <dbReference type="NCBI Taxonomy" id="1503981"/>
    <lineage>
        <taxon>Bacteria</taxon>
        <taxon>Pseudomonadati</taxon>
        <taxon>Pseudomonadota</taxon>
        <taxon>Alphaproteobacteria</taxon>
        <taxon>Sphingomonadales</taxon>
        <taxon>Erythrobacteraceae</taxon>
        <taxon>Alteraurantiacibacter</taxon>
    </lineage>
</organism>
<evidence type="ECO:0000259" key="2">
    <source>
        <dbReference type="Pfam" id="PF09037"/>
    </source>
</evidence>
<dbReference type="PIRSF" id="PIRSF021497">
    <property type="entry name" value="Sulphotransferase_Stf0"/>
    <property type="match status" value="1"/>
</dbReference>
<dbReference type="Pfam" id="PF09037">
    <property type="entry name" value="Sulphotransf"/>
    <property type="match status" value="1"/>
</dbReference>
<evidence type="ECO:0000256" key="1">
    <source>
        <dbReference type="PIRSR" id="PIRSR021497-1"/>
    </source>
</evidence>
<evidence type="ECO:0000313" key="4">
    <source>
        <dbReference type="Proteomes" id="UP000466966"/>
    </source>
</evidence>
<dbReference type="GO" id="GO:0016740">
    <property type="term" value="F:transferase activity"/>
    <property type="evidence" value="ECO:0007669"/>
    <property type="project" value="InterPro"/>
</dbReference>
<name>A0A844YW23_9SPHN</name>
<dbReference type="Gene3D" id="3.40.50.300">
    <property type="entry name" value="P-loop containing nucleotide triphosphate hydrolases"/>
    <property type="match status" value="1"/>
</dbReference>
<keyword evidence="4" id="KW-1185">Reference proteome</keyword>
<reference evidence="3 4" key="1">
    <citation type="submission" date="2019-12" db="EMBL/GenBank/DDBJ databases">
        <title>Genomic-based taxomic classification of the family Erythrobacteraceae.</title>
        <authorList>
            <person name="Xu L."/>
        </authorList>
    </citation>
    <scope>NUCLEOTIDE SEQUENCE [LARGE SCALE GENOMIC DNA]</scope>
    <source>
        <strain evidence="3 4">M0322</strain>
    </source>
</reference>
<dbReference type="InterPro" id="IPR027417">
    <property type="entry name" value="P-loop_NTPase"/>
</dbReference>
<dbReference type="Proteomes" id="UP000466966">
    <property type="component" value="Unassembled WGS sequence"/>
</dbReference>
<dbReference type="SUPFAM" id="SSF52540">
    <property type="entry name" value="P-loop containing nucleoside triphosphate hydrolases"/>
    <property type="match status" value="1"/>
</dbReference>
<dbReference type="EMBL" id="WTYV01000002">
    <property type="protein sequence ID" value="MXO71256.1"/>
    <property type="molecule type" value="Genomic_DNA"/>
</dbReference>
<dbReference type="OrthoDB" id="5562925at2"/>
<dbReference type="InterPro" id="IPR024628">
    <property type="entry name" value="Sulfotransferase_Stf0_dom"/>
</dbReference>
<dbReference type="RefSeq" id="WP_160771189.1">
    <property type="nucleotide sequence ID" value="NZ_WTYV01000002.1"/>
</dbReference>